<dbReference type="InterPro" id="IPR037401">
    <property type="entry name" value="SnoaL-like"/>
</dbReference>
<name>A0A840EWP0_9ACTN</name>
<evidence type="ECO:0000259" key="1">
    <source>
        <dbReference type="Pfam" id="PF13577"/>
    </source>
</evidence>
<dbReference type="Gene3D" id="3.10.450.50">
    <property type="match status" value="1"/>
</dbReference>
<dbReference type="InterPro" id="IPR032710">
    <property type="entry name" value="NTF2-like_dom_sf"/>
</dbReference>
<proteinExistence type="predicted"/>
<comment type="caution">
    <text evidence="2">The sequence shown here is derived from an EMBL/GenBank/DDBJ whole genome shotgun (WGS) entry which is preliminary data.</text>
</comment>
<dbReference type="EMBL" id="JACIFP010000001">
    <property type="protein sequence ID" value="MBB4134236.1"/>
    <property type="molecule type" value="Genomic_DNA"/>
</dbReference>
<reference evidence="2 3" key="1">
    <citation type="submission" date="2020-08" db="EMBL/GenBank/DDBJ databases">
        <title>Sequencing the genomes of 1000 actinobacteria strains.</title>
        <authorList>
            <person name="Klenk H.-P."/>
        </authorList>
    </citation>
    <scope>NUCLEOTIDE SEQUENCE [LARGE SCALE GENOMIC DNA]</scope>
    <source>
        <strain evidence="2 3">DSM 45298</strain>
    </source>
</reference>
<feature type="domain" description="SnoaL-like" evidence="1">
    <location>
        <begin position="16"/>
        <end position="133"/>
    </location>
</feature>
<dbReference type="Pfam" id="PF13577">
    <property type="entry name" value="SnoaL_4"/>
    <property type="match status" value="1"/>
</dbReference>
<keyword evidence="3" id="KW-1185">Reference proteome</keyword>
<gene>
    <name evidence="2" type="ORF">BKA16_000788</name>
</gene>
<evidence type="ECO:0000313" key="3">
    <source>
        <dbReference type="Proteomes" id="UP000551501"/>
    </source>
</evidence>
<organism evidence="2 3">
    <name type="scientific">Gordonia humi</name>
    <dbReference type="NCBI Taxonomy" id="686429"/>
    <lineage>
        <taxon>Bacteria</taxon>
        <taxon>Bacillati</taxon>
        <taxon>Actinomycetota</taxon>
        <taxon>Actinomycetes</taxon>
        <taxon>Mycobacteriales</taxon>
        <taxon>Gordoniaceae</taxon>
        <taxon>Gordonia</taxon>
    </lineage>
</organism>
<dbReference type="Proteomes" id="UP000551501">
    <property type="component" value="Unassembled WGS sequence"/>
</dbReference>
<sequence length="162" mass="18064">MTDAAISEQQRLALEEYRVASVLTRYSVACDERDREELATLFHPDATAVYDKDADLVGNTAIAEWISSATAHLRWQQHAVRVMTVDIDGDRARAVSYLTSHQVAFDTPDVTLMMNSRYDTEHALADGRWVITKLLLTVGTVENRPIQLGTLVPDSNSEVSND</sequence>
<evidence type="ECO:0000313" key="2">
    <source>
        <dbReference type="EMBL" id="MBB4134236.1"/>
    </source>
</evidence>
<dbReference type="AlphaFoldDB" id="A0A840EWP0"/>
<accession>A0A840EWP0</accession>
<protein>
    <submittedName>
        <fullName evidence="2">Uncharacterized protein (TIGR02246 family)</fullName>
    </submittedName>
</protein>
<dbReference type="RefSeq" id="WP_246371638.1">
    <property type="nucleotide sequence ID" value="NZ_BAABHL010000129.1"/>
</dbReference>
<dbReference type="SUPFAM" id="SSF54427">
    <property type="entry name" value="NTF2-like"/>
    <property type="match status" value="1"/>
</dbReference>